<dbReference type="AlphaFoldDB" id="A0A564YVA4"/>
<proteinExistence type="predicted"/>
<keyword evidence="2" id="KW-1185">Reference proteome</keyword>
<gene>
    <name evidence="1" type="ORF">WMSIL1_LOCUS9506</name>
</gene>
<evidence type="ECO:0000313" key="1">
    <source>
        <dbReference type="EMBL" id="VUZ50633.1"/>
    </source>
</evidence>
<organism evidence="1 2">
    <name type="scientific">Hymenolepis diminuta</name>
    <name type="common">Rat tapeworm</name>
    <dbReference type="NCBI Taxonomy" id="6216"/>
    <lineage>
        <taxon>Eukaryota</taxon>
        <taxon>Metazoa</taxon>
        <taxon>Spiralia</taxon>
        <taxon>Lophotrochozoa</taxon>
        <taxon>Platyhelminthes</taxon>
        <taxon>Cestoda</taxon>
        <taxon>Eucestoda</taxon>
        <taxon>Cyclophyllidea</taxon>
        <taxon>Hymenolepididae</taxon>
        <taxon>Hymenolepis</taxon>
    </lineage>
</organism>
<sequence>MSVVHQSARTFNLSKATSPMAVGAHPTDPIPLAEYWTILLSPKFKCFPICRPCLGGVRSHKPESRVFRQTHPASDPDLNPWGRVSHLSSYLRTLPSLFLSLTCPKITESVNECGNCVVLGRKLVGMQNQK</sequence>
<accession>A0A564YVA4</accession>
<dbReference type="Proteomes" id="UP000321570">
    <property type="component" value="Unassembled WGS sequence"/>
</dbReference>
<evidence type="ECO:0000313" key="2">
    <source>
        <dbReference type="Proteomes" id="UP000321570"/>
    </source>
</evidence>
<name>A0A564YVA4_HYMDI</name>
<protein>
    <submittedName>
        <fullName evidence="1">Uncharacterized protein</fullName>
    </submittedName>
</protein>
<reference evidence="1 2" key="1">
    <citation type="submission" date="2019-07" db="EMBL/GenBank/DDBJ databases">
        <authorList>
            <person name="Jastrzebski P J."/>
            <person name="Paukszto L."/>
            <person name="Jastrzebski P J."/>
        </authorList>
    </citation>
    <scope>NUCLEOTIDE SEQUENCE [LARGE SCALE GENOMIC DNA]</scope>
    <source>
        <strain evidence="1 2">WMS-il1</strain>
    </source>
</reference>
<dbReference type="EMBL" id="CABIJS010000388">
    <property type="protein sequence ID" value="VUZ50633.1"/>
    <property type="molecule type" value="Genomic_DNA"/>
</dbReference>